<dbReference type="EMBL" id="CP006745">
    <property type="protein sequence ID" value="AHC73521.1"/>
    <property type="molecule type" value="Genomic_DNA"/>
</dbReference>
<feature type="binding site" evidence="14">
    <location>
        <position position="142"/>
    </location>
    <ligand>
        <name>sn-glycerol 3-phosphate</name>
        <dbReference type="ChEBI" id="CHEBI:57597"/>
    </ligand>
</feature>
<dbReference type="NCBIfam" id="NF000942">
    <property type="entry name" value="PRK00094.1-4"/>
    <property type="match status" value="1"/>
</dbReference>
<dbReference type="GO" id="GO:0006650">
    <property type="term" value="P:glycerophospholipid metabolic process"/>
    <property type="evidence" value="ECO:0007669"/>
    <property type="project" value="UniProtKB-UniRule"/>
</dbReference>
<keyword evidence="5 14" id="KW-0560">Oxidoreductase</keyword>
<protein>
    <recommendedName>
        <fullName evidence="12 14">Glycerol-3-phosphate dehydrogenase [NAD(P)+]</fullName>
        <ecNumber evidence="11 14">1.1.1.94</ecNumber>
    </recommendedName>
    <alternativeName>
        <fullName evidence="14">NAD(P)(+)-dependent glycerol-3-phosphate dehydrogenase</fullName>
    </alternativeName>
    <alternativeName>
        <fullName evidence="13 14">NAD(P)H-dependent dihydroxyacetone-phosphate reductase</fullName>
    </alternativeName>
</protein>
<feature type="binding site" evidence="14">
    <location>
        <position position="254"/>
    </location>
    <ligand>
        <name>sn-glycerol 3-phosphate</name>
        <dbReference type="ChEBI" id="CHEBI:57597"/>
    </ligand>
</feature>
<evidence type="ECO:0000313" key="21">
    <source>
        <dbReference type="EMBL" id="AHC73521.1"/>
    </source>
</evidence>
<dbReference type="SUPFAM" id="SSF51735">
    <property type="entry name" value="NAD(P)-binding Rossmann-fold domains"/>
    <property type="match status" value="1"/>
</dbReference>
<dbReference type="EC" id="1.1.1.94" evidence="11 14"/>
<evidence type="ECO:0000256" key="5">
    <source>
        <dbReference type="ARBA" id="ARBA00023002"/>
    </source>
</evidence>
<evidence type="ECO:0000313" key="22">
    <source>
        <dbReference type="Proteomes" id="UP000018700"/>
    </source>
</evidence>
<feature type="domain" description="Glycerol-3-phosphate dehydrogenase NAD-dependent C-terminal" evidence="20">
    <location>
        <begin position="190"/>
        <end position="331"/>
    </location>
</feature>
<dbReference type="InterPro" id="IPR011128">
    <property type="entry name" value="G3P_DH_NAD-dep_N"/>
</dbReference>
<dbReference type="InterPro" id="IPR006109">
    <property type="entry name" value="G3P_DH_NAD-dep_C"/>
</dbReference>
<evidence type="ECO:0000256" key="18">
    <source>
        <dbReference type="RuleBase" id="RU000437"/>
    </source>
</evidence>
<dbReference type="RefSeq" id="WP_044214843.1">
    <property type="nucleotide sequence ID" value="NZ_CP006745.1"/>
</dbReference>
<evidence type="ECO:0000256" key="4">
    <source>
        <dbReference type="ARBA" id="ARBA00022857"/>
    </source>
</evidence>
<evidence type="ECO:0000256" key="2">
    <source>
        <dbReference type="ARBA" id="ARBA00022516"/>
    </source>
</evidence>
<feature type="binding site" evidence="14">
    <location>
        <position position="38"/>
    </location>
    <ligand>
        <name>NADPH</name>
        <dbReference type="ChEBI" id="CHEBI:57783"/>
    </ligand>
</feature>
<dbReference type="HOGENOM" id="CLU_033449_0_2_5"/>
<sequence length="346" mass="36198">MNSDNRIRKIAVIGAGAWGTALSIIAARAGSKVMLWARNPALSNAINQNRTNVQFLAGYNIPDEVTATSEIAEAVAISDAIILAVPSQAIRKIGKMIHNVAPTNVPIVLASKGVENKSGKLMSAIVAEEMPGQPIAVLSGPSLASEVAASHPTAVIIASADAIIDPDGSLANRLSLALATPFFRPYISDDLIGVEICGAVKNVIAIASGIASGYGFGANTCAAIITRGLYEIKSLARALGGRDETLAGLSGIGDLALTCSFEQSRNMSFGKVLSSNQHCKKDLVSSKQDTVEGVVNAVSITDLARRLGIEMPICEAVRSVISDDMEISEVINRLVQRPLKAEHRCS</sequence>
<dbReference type="PIRSF" id="PIRSF000114">
    <property type="entry name" value="Glycerol-3-P_dh"/>
    <property type="match status" value="1"/>
</dbReference>
<dbReference type="GO" id="GO:0046168">
    <property type="term" value="P:glycerol-3-phosphate catabolic process"/>
    <property type="evidence" value="ECO:0007669"/>
    <property type="project" value="InterPro"/>
</dbReference>
<feature type="binding site" evidence="16">
    <location>
        <position position="112"/>
    </location>
    <ligand>
        <name>substrate</name>
    </ligand>
</feature>
<dbReference type="AlphaFoldDB" id="V9TSF5"/>
<dbReference type="Pfam" id="PF01210">
    <property type="entry name" value="NAD_Gly3P_dh_N"/>
    <property type="match status" value="1"/>
</dbReference>
<keyword evidence="14" id="KW-0963">Cytoplasm</keyword>
<dbReference type="KEGG" id="efk:P856_294"/>
<dbReference type="PANTHER" id="PTHR11728">
    <property type="entry name" value="GLYCEROL-3-PHOSPHATE DEHYDROGENASE"/>
    <property type="match status" value="1"/>
</dbReference>
<feature type="active site" description="Proton acceptor" evidence="14 15">
    <location>
        <position position="201"/>
    </location>
</feature>
<dbReference type="PRINTS" id="PR00077">
    <property type="entry name" value="GPDHDRGNASE"/>
</dbReference>
<feature type="binding site" evidence="17">
    <location>
        <position position="265"/>
    </location>
    <ligand>
        <name>NAD(+)</name>
        <dbReference type="ChEBI" id="CHEBI:57540"/>
    </ligand>
</feature>
<keyword evidence="7 14" id="KW-0443">Lipid metabolism</keyword>
<dbReference type="UniPathway" id="UPA00940"/>
<gene>
    <name evidence="21" type="primary">gpsA2</name>
    <name evidence="14" type="synonym">gpsA</name>
    <name evidence="21" type="ORF">P856_294</name>
</gene>
<evidence type="ECO:0000256" key="7">
    <source>
        <dbReference type="ARBA" id="ARBA00023098"/>
    </source>
</evidence>
<feature type="binding site" evidence="14">
    <location>
        <position position="292"/>
    </location>
    <ligand>
        <name>NADPH</name>
        <dbReference type="ChEBI" id="CHEBI:57783"/>
    </ligand>
</feature>
<comment type="function">
    <text evidence="14">Catalyzes the reduction of the glycolytic intermediate dihydroxyacetone phosphate (DHAP) to sn-glycerol 3-phosphate (G3P), the key precursor for phospholipid synthesis.</text>
</comment>
<evidence type="ECO:0000256" key="10">
    <source>
        <dbReference type="ARBA" id="ARBA00052716"/>
    </source>
</evidence>
<evidence type="ECO:0000256" key="13">
    <source>
        <dbReference type="ARBA" id="ARBA00080511"/>
    </source>
</evidence>
<dbReference type="STRING" id="1401328.P856_294"/>
<dbReference type="InterPro" id="IPR013328">
    <property type="entry name" value="6PGD_dom2"/>
</dbReference>
<dbReference type="InterPro" id="IPR006168">
    <property type="entry name" value="G3P_DH_NAD-dep"/>
</dbReference>
<feature type="binding site" evidence="14">
    <location>
        <position position="112"/>
    </location>
    <ligand>
        <name>sn-glycerol 3-phosphate</name>
        <dbReference type="ChEBI" id="CHEBI:57597"/>
    </ligand>
</feature>
<dbReference type="GO" id="GO:0008654">
    <property type="term" value="P:phospholipid biosynthetic process"/>
    <property type="evidence" value="ECO:0007669"/>
    <property type="project" value="UniProtKB-KW"/>
</dbReference>
<dbReference type="InterPro" id="IPR036291">
    <property type="entry name" value="NAD(P)-bd_dom_sf"/>
</dbReference>
<feature type="binding site" evidence="14">
    <location>
        <position position="144"/>
    </location>
    <ligand>
        <name>NADPH</name>
        <dbReference type="ChEBI" id="CHEBI:57783"/>
    </ligand>
</feature>
<dbReference type="FunFam" id="3.40.50.720:FF:000019">
    <property type="entry name" value="Glycerol-3-phosphate dehydrogenase [NAD(P)+]"/>
    <property type="match status" value="1"/>
</dbReference>
<feature type="binding site" evidence="14">
    <location>
        <position position="140"/>
    </location>
    <ligand>
        <name>sn-glycerol 3-phosphate</name>
        <dbReference type="ChEBI" id="CHEBI:57597"/>
    </ligand>
</feature>
<feature type="binding site" evidence="14">
    <location>
        <position position="201"/>
    </location>
    <ligand>
        <name>sn-glycerol 3-phosphate</name>
        <dbReference type="ChEBI" id="CHEBI:57597"/>
    </ligand>
</feature>
<dbReference type="Gene3D" id="1.10.1040.10">
    <property type="entry name" value="N-(1-d-carboxylethyl)-l-norvaline Dehydrogenase, domain 2"/>
    <property type="match status" value="1"/>
</dbReference>
<keyword evidence="2 14" id="KW-0444">Lipid biosynthesis</keyword>
<feature type="binding site" evidence="14">
    <location>
        <position position="264"/>
    </location>
    <ligand>
        <name>sn-glycerol 3-phosphate</name>
        <dbReference type="ChEBI" id="CHEBI:57597"/>
    </ligand>
</feature>
<keyword evidence="9 14" id="KW-1208">Phospholipid metabolism</keyword>
<feature type="domain" description="Glycerol-3-phosphate dehydrogenase NAD-dependent N-terminal" evidence="19">
    <location>
        <begin position="9"/>
        <end position="161"/>
    </location>
</feature>
<dbReference type="GO" id="GO:0141152">
    <property type="term" value="F:glycerol-3-phosphate dehydrogenase (NAD+) activity"/>
    <property type="evidence" value="ECO:0007669"/>
    <property type="project" value="RHEA"/>
</dbReference>
<dbReference type="GO" id="GO:0051287">
    <property type="term" value="F:NAD binding"/>
    <property type="evidence" value="ECO:0007669"/>
    <property type="project" value="InterPro"/>
</dbReference>
<accession>V9TSF5</accession>
<dbReference type="FunFam" id="1.10.1040.10:FF:000001">
    <property type="entry name" value="Glycerol-3-phosphate dehydrogenase [NAD(P)+]"/>
    <property type="match status" value="1"/>
</dbReference>
<evidence type="ECO:0000256" key="8">
    <source>
        <dbReference type="ARBA" id="ARBA00023209"/>
    </source>
</evidence>
<organism evidence="21 22">
    <name type="scientific">Candidatus Endolissoclinum faulkneri L5</name>
    <dbReference type="NCBI Taxonomy" id="1401328"/>
    <lineage>
        <taxon>Bacteria</taxon>
        <taxon>Pseudomonadati</taxon>
        <taxon>Pseudomonadota</taxon>
        <taxon>Alphaproteobacteria</taxon>
        <taxon>Rhodospirillales</taxon>
        <taxon>Rhodospirillaceae</taxon>
        <taxon>Candidatus Endolissoclinum</taxon>
    </lineage>
</organism>
<evidence type="ECO:0000256" key="3">
    <source>
        <dbReference type="ARBA" id="ARBA00022741"/>
    </source>
</evidence>
<comment type="caution">
    <text evidence="14">Lacks conserved residue(s) required for the propagation of feature annotation.</text>
</comment>
<keyword evidence="8 14" id="KW-0594">Phospholipid biosynthesis</keyword>
<dbReference type="GO" id="GO:0005975">
    <property type="term" value="P:carbohydrate metabolic process"/>
    <property type="evidence" value="ECO:0007669"/>
    <property type="project" value="InterPro"/>
</dbReference>
<keyword evidence="6 14" id="KW-0520">NAD</keyword>
<dbReference type="SUPFAM" id="SSF48179">
    <property type="entry name" value="6-phosphogluconate dehydrogenase C-terminal domain-like"/>
    <property type="match status" value="1"/>
</dbReference>
<feature type="binding site" evidence="17">
    <location>
        <begin position="14"/>
        <end position="19"/>
    </location>
    <ligand>
        <name>NAD(+)</name>
        <dbReference type="ChEBI" id="CHEBI:57540"/>
    </ligand>
</feature>
<name>V9TSF5_9PROT</name>
<evidence type="ECO:0000256" key="9">
    <source>
        <dbReference type="ARBA" id="ARBA00023264"/>
    </source>
</evidence>
<feature type="binding site" evidence="14">
    <location>
        <position position="265"/>
    </location>
    <ligand>
        <name>sn-glycerol 3-phosphate</name>
        <dbReference type="ChEBI" id="CHEBI:57597"/>
    </ligand>
</feature>
<comment type="similarity">
    <text evidence="1 14 18">Belongs to the NAD-dependent glycerol-3-phosphate dehydrogenase family.</text>
</comment>
<evidence type="ECO:0000256" key="16">
    <source>
        <dbReference type="PIRSR" id="PIRSR000114-2"/>
    </source>
</evidence>
<dbReference type="Gene3D" id="3.40.50.720">
    <property type="entry name" value="NAD(P)-binding Rossmann-like Domain"/>
    <property type="match status" value="1"/>
</dbReference>
<evidence type="ECO:0000256" key="17">
    <source>
        <dbReference type="PIRSR" id="PIRSR000114-3"/>
    </source>
</evidence>
<evidence type="ECO:0000259" key="20">
    <source>
        <dbReference type="Pfam" id="PF07479"/>
    </source>
</evidence>
<evidence type="ECO:0000256" key="1">
    <source>
        <dbReference type="ARBA" id="ARBA00011009"/>
    </source>
</evidence>
<keyword evidence="4 14" id="KW-0521">NADP</keyword>
<comment type="subcellular location">
    <subcellularLocation>
        <location evidence="14">Cytoplasm</location>
    </subcellularLocation>
</comment>
<reference evidence="21 22" key="1">
    <citation type="journal article" date="2013" name="PLoS ONE">
        <title>Bacterial endosymbiosis in a chordate host: long-term co-evolution and conservation of secondary metabolism.</title>
        <authorList>
            <person name="Kwan J.C."/>
            <person name="Schmidt E.W."/>
        </authorList>
    </citation>
    <scope>NUCLEOTIDE SEQUENCE [LARGE SCALE GENOMIC DNA]</scope>
    <source>
        <strain evidence="22">faulkneri L5</strain>
    </source>
</reference>
<dbReference type="HAMAP" id="MF_00394">
    <property type="entry name" value="NAD_Glyc3P_dehydrog"/>
    <property type="match status" value="1"/>
</dbReference>
<comment type="catalytic activity">
    <reaction evidence="14">
        <text>sn-glycerol 3-phosphate + NAD(+) = dihydroxyacetone phosphate + NADH + H(+)</text>
        <dbReference type="Rhea" id="RHEA:11092"/>
        <dbReference type="ChEBI" id="CHEBI:15378"/>
        <dbReference type="ChEBI" id="CHEBI:57540"/>
        <dbReference type="ChEBI" id="CHEBI:57597"/>
        <dbReference type="ChEBI" id="CHEBI:57642"/>
        <dbReference type="ChEBI" id="CHEBI:57945"/>
        <dbReference type="EC" id="1.1.1.94"/>
    </reaction>
</comment>
<proteinExistence type="inferred from homology"/>
<dbReference type="Proteomes" id="UP000018700">
    <property type="component" value="Chromosome"/>
</dbReference>
<dbReference type="PATRIC" id="fig|1401328.3.peg.285"/>
<evidence type="ECO:0000256" key="15">
    <source>
        <dbReference type="PIRSR" id="PIRSR000114-1"/>
    </source>
</evidence>
<evidence type="ECO:0000256" key="6">
    <source>
        <dbReference type="ARBA" id="ARBA00023027"/>
    </source>
</evidence>
<feature type="binding site" evidence="17">
    <location>
        <position position="144"/>
    </location>
    <ligand>
        <name>NAD(+)</name>
        <dbReference type="ChEBI" id="CHEBI:57540"/>
    </ligand>
</feature>
<comment type="pathway">
    <text evidence="14">Membrane lipid metabolism; glycerophospholipid metabolism.</text>
</comment>
<feature type="binding site" evidence="14">
    <location>
        <position position="112"/>
    </location>
    <ligand>
        <name>NADPH</name>
        <dbReference type="ChEBI" id="CHEBI:57783"/>
    </ligand>
</feature>
<feature type="binding site" evidence="14">
    <location>
        <position position="265"/>
    </location>
    <ligand>
        <name>NADPH</name>
        <dbReference type="ChEBI" id="CHEBI:57783"/>
    </ligand>
</feature>
<evidence type="ECO:0000256" key="14">
    <source>
        <dbReference type="HAMAP-Rule" id="MF_00394"/>
    </source>
</evidence>
<dbReference type="Pfam" id="PF07479">
    <property type="entry name" value="NAD_Gly3P_dh_C"/>
    <property type="match status" value="1"/>
</dbReference>
<dbReference type="NCBIfam" id="NF000940">
    <property type="entry name" value="PRK00094.1-2"/>
    <property type="match status" value="1"/>
</dbReference>
<evidence type="ECO:0000259" key="19">
    <source>
        <dbReference type="Pfam" id="PF01210"/>
    </source>
</evidence>
<keyword evidence="22" id="KW-1185">Reference proteome</keyword>
<evidence type="ECO:0000256" key="12">
    <source>
        <dbReference type="ARBA" id="ARBA00069372"/>
    </source>
</evidence>
<keyword evidence="3 14" id="KW-0547">Nucleotide-binding</keyword>
<feature type="binding site" evidence="16">
    <location>
        <begin position="265"/>
        <end position="266"/>
    </location>
    <ligand>
        <name>substrate</name>
    </ligand>
</feature>
<dbReference type="GO" id="GO:0005829">
    <property type="term" value="C:cytosol"/>
    <property type="evidence" value="ECO:0007669"/>
    <property type="project" value="TreeGrafter"/>
</dbReference>
<feature type="binding site" evidence="14">
    <location>
        <position position="18"/>
    </location>
    <ligand>
        <name>NADPH</name>
        <dbReference type="ChEBI" id="CHEBI:57783"/>
    </ligand>
</feature>
<feature type="binding site" evidence="14">
    <location>
        <position position="266"/>
    </location>
    <ligand>
        <name>sn-glycerol 3-phosphate</name>
        <dbReference type="ChEBI" id="CHEBI:57597"/>
    </ligand>
</feature>
<dbReference type="PROSITE" id="PS00957">
    <property type="entry name" value="NAD_G3PDH"/>
    <property type="match status" value="1"/>
</dbReference>
<evidence type="ECO:0000256" key="11">
    <source>
        <dbReference type="ARBA" id="ARBA00066687"/>
    </source>
</evidence>
<dbReference type="eggNOG" id="COG0240">
    <property type="taxonomic scope" value="Bacteria"/>
</dbReference>
<dbReference type="InterPro" id="IPR008927">
    <property type="entry name" value="6-PGluconate_DH-like_C_sf"/>
</dbReference>
<dbReference type="GO" id="GO:0046167">
    <property type="term" value="P:glycerol-3-phosphate biosynthetic process"/>
    <property type="evidence" value="ECO:0007669"/>
    <property type="project" value="UniProtKB-UniRule"/>
</dbReference>
<dbReference type="GO" id="GO:0141153">
    <property type="term" value="F:glycerol-3-phosphate dehydrogenase (NADP+) activity"/>
    <property type="evidence" value="ECO:0007669"/>
    <property type="project" value="RHEA"/>
</dbReference>
<dbReference type="PANTHER" id="PTHR11728:SF1">
    <property type="entry name" value="GLYCEROL-3-PHOSPHATE DEHYDROGENASE [NAD(+)] 2, CHLOROPLASTIC"/>
    <property type="match status" value="1"/>
</dbReference>
<comment type="catalytic activity">
    <reaction evidence="10">
        <text>sn-glycerol 3-phosphate + NADP(+) = dihydroxyacetone phosphate + NADPH + H(+)</text>
        <dbReference type="Rhea" id="RHEA:11096"/>
        <dbReference type="ChEBI" id="CHEBI:15378"/>
        <dbReference type="ChEBI" id="CHEBI:57597"/>
        <dbReference type="ChEBI" id="CHEBI:57642"/>
        <dbReference type="ChEBI" id="CHEBI:57783"/>
        <dbReference type="ChEBI" id="CHEBI:58349"/>
        <dbReference type="EC" id="1.1.1.94"/>
    </reaction>
    <physiologicalReaction direction="right-to-left" evidence="10">
        <dbReference type="Rhea" id="RHEA:11098"/>
    </physiologicalReaction>
</comment>